<keyword evidence="6" id="KW-0732">Signal</keyword>
<dbReference type="Proteomes" id="UP000028302">
    <property type="component" value="Unassembled WGS sequence"/>
</dbReference>
<evidence type="ECO:0000313" key="9">
    <source>
        <dbReference type="Proteomes" id="UP000028302"/>
    </source>
</evidence>
<evidence type="ECO:0000313" key="8">
    <source>
        <dbReference type="EMBL" id="KEZ75978.1"/>
    </source>
</evidence>
<name>A0A084IGZ4_SALHC</name>
<gene>
    <name evidence="8" type="ORF">C41B8_17139</name>
</gene>
<proteinExistence type="predicted"/>
<comment type="caution">
    <text evidence="8">The sequence shown here is derived from an EMBL/GenBank/DDBJ whole genome shotgun (WGS) entry which is preliminary data.</text>
</comment>
<protein>
    <submittedName>
        <fullName evidence="8">Outer membrane protein A</fullName>
    </submittedName>
</protein>
<evidence type="ECO:0000256" key="4">
    <source>
        <dbReference type="PROSITE-ProRule" id="PRU00473"/>
    </source>
</evidence>
<dbReference type="InterPro" id="IPR006664">
    <property type="entry name" value="OMP_bac"/>
</dbReference>
<evidence type="ECO:0000259" key="7">
    <source>
        <dbReference type="PROSITE" id="PS51123"/>
    </source>
</evidence>
<feature type="domain" description="OmpA-like" evidence="7">
    <location>
        <begin position="102"/>
        <end position="219"/>
    </location>
</feature>
<dbReference type="InterPro" id="IPR036737">
    <property type="entry name" value="OmpA-like_sf"/>
</dbReference>
<dbReference type="Pfam" id="PF13488">
    <property type="entry name" value="Gly-zipper_Omp"/>
    <property type="match status" value="1"/>
</dbReference>
<sequence length="246" mass="25540">MLRQKSSIALALAVAAALGLSACADNPNRRAEIGGGAGAVLGGLLGSQLGDKSGTNAAIGAALGALAGAGVGHYMDNQQKELNKKLAAQQARNELNITRLNQDTLKIGVASDASFAVDSANLSPNAQNTFNSIANVLKDYKKTAIHVVGFTDNTGSKQHNLKLSQERAQAVAQFLESRGVNSKRVLTWARGESEPVASNKTAEGRAQNRRVAIVIKPIVKGDEKAAFSAPPNLGNPQYETADGNNG</sequence>
<dbReference type="PRINTS" id="PR01021">
    <property type="entry name" value="OMPADOMAIN"/>
</dbReference>
<evidence type="ECO:0000256" key="1">
    <source>
        <dbReference type="ARBA" id="ARBA00004442"/>
    </source>
</evidence>
<evidence type="ECO:0000256" key="2">
    <source>
        <dbReference type="ARBA" id="ARBA00023136"/>
    </source>
</evidence>
<organism evidence="8 9">
    <name type="scientific">Salinisphaera hydrothermalis (strain C41B8)</name>
    <dbReference type="NCBI Taxonomy" id="1304275"/>
    <lineage>
        <taxon>Bacteria</taxon>
        <taxon>Pseudomonadati</taxon>
        <taxon>Pseudomonadota</taxon>
        <taxon>Gammaproteobacteria</taxon>
        <taxon>Salinisphaerales</taxon>
        <taxon>Salinisphaeraceae</taxon>
        <taxon>Salinisphaera</taxon>
    </lineage>
</organism>
<dbReference type="OrthoDB" id="9782229at2"/>
<evidence type="ECO:0000256" key="6">
    <source>
        <dbReference type="SAM" id="SignalP"/>
    </source>
</evidence>
<keyword evidence="3" id="KW-0998">Cell outer membrane</keyword>
<reference evidence="8 9" key="1">
    <citation type="submission" date="2013-03" db="EMBL/GenBank/DDBJ databases">
        <title>Salinisphaera hydrothermalis C41B8 Genome Sequencing.</title>
        <authorList>
            <person name="Li C."/>
            <person name="Lai Q."/>
            <person name="Shao Z."/>
        </authorList>
    </citation>
    <scope>NUCLEOTIDE SEQUENCE [LARGE SCALE GENOMIC DNA]</scope>
    <source>
        <strain evidence="8 9">C41B8</strain>
    </source>
</reference>
<evidence type="ECO:0000256" key="5">
    <source>
        <dbReference type="SAM" id="MobiDB-lite"/>
    </source>
</evidence>
<evidence type="ECO:0000256" key="3">
    <source>
        <dbReference type="ARBA" id="ARBA00023237"/>
    </source>
</evidence>
<dbReference type="STRING" id="1304275.C41B8_17139"/>
<feature type="region of interest" description="Disordered" evidence="5">
    <location>
        <begin position="225"/>
        <end position="246"/>
    </location>
</feature>
<comment type="subcellular location">
    <subcellularLocation>
        <location evidence="1">Cell outer membrane</location>
    </subcellularLocation>
</comment>
<dbReference type="RefSeq" id="WP_051883721.1">
    <property type="nucleotide sequence ID" value="NZ_APNK01000043.1"/>
</dbReference>
<dbReference type="InterPro" id="IPR006665">
    <property type="entry name" value="OmpA-like"/>
</dbReference>
<dbReference type="SUPFAM" id="SSF103088">
    <property type="entry name" value="OmpA-like"/>
    <property type="match status" value="1"/>
</dbReference>
<dbReference type="eggNOG" id="COG2885">
    <property type="taxonomic scope" value="Bacteria"/>
</dbReference>
<dbReference type="InterPro" id="IPR039567">
    <property type="entry name" value="Gly-zipper"/>
</dbReference>
<dbReference type="GO" id="GO:0009279">
    <property type="term" value="C:cell outer membrane"/>
    <property type="evidence" value="ECO:0007669"/>
    <property type="project" value="UniProtKB-SubCell"/>
</dbReference>
<dbReference type="PANTHER" id="PTHR30329:SF21">
    <property type="entry name" value="LIPOPROTEIN YIAD-RELATED"/>
    <property type="match status" value="1"/>
</dbReference>
<dbReference type="AlphaFoldDB" id="A0A084IGZ4"/>
<feature type="chain" id="PRO_5001776387" evidence="6">
    <location>
        <begin position="25"/>
        <end position="246"/>
    </location>
</feature>
<feature type="signal peptide" evidence="6">
    <location>
        <begin position="1"/>
        <end position="24"/>
    </location>
</feature>
<dbReference type="PROSITE" id="PS51123">
    <property type="entry name" value="OMPA_2"/>
    <property type="match status" value="1"/>
</dbReference>
<dbReference type="Pfam" id="PF00691">
    <property type="entry name" value="OmpA"/>
    <property type="match status" value="1"/>
</dbReference>
<accession>A0A084IGZ4</accession>
<feature type="compositionally biased region" description="Polar residues" evidence="5">
    <location>
        <begin position="234"/>
        <end position="246"/>
    </location>
</feature>
<dbReference type="PROSITE" id="PS51257">
    <property type="entry name" value="PROKAR_LIPOPROTEIN"/>
    <property type="match status" value="1"/>
</dbReference>
<dbReference type="Gene3D" id="3.30.1330.60">
    <property type="entry name" value="OmpA-like domain"/>
    <property type="match status" value="1"/>
</dbReference>
<dbReference type="InterPro" id="IPR050330">
    <property type="entry name" value="Bact_OuterMem_StrucFunc"/>
</dbReference>
<keyword evidence="9" id="KW-1185">Reference proteome</keyword>
<dbReference type="PANTHER" id="PTHR30329">
    <property type="entry name" value="STATOR ELEMENT OF FLAGELLAR MOTOR COMPLEX"/>
    <property type="match status" value="1"/>
</dbReference>
<dbReference type="EMBL" id="APNK01000043">
    <property type="protein sequence ID" value="KEZ75978.1"/>
    <property type="molecule type" value="Genomic_DNA"/>
</dbReference>
<keyword evidence="2 4" id="KW-0472">Membrane</keyword>
<dbReference type="CDD" id="cd07185">
    <property type="entry name" value="OmpA_C-like"/>
    <property type="match status" value="1"/>
</dbReference>